<keyword evidence="2" id="KW-0813">Transport</keyword>
<reference evidence="9" key="2">
    <citation type="submission" date="2020-06" db="EMBL/GenBank/DDBJ databases">
        <authorList>
            <person name="Sheffer M."/>
        </authorList>
    </citation>
    <scope>NUCLEOTIDE SEQUENCE</scope>
</reference>
<feature type="transmembrane region" description="Helical" evidence="6">
    <location>
        <begin position="339"/>
        <end position="356"/>
    </location>
</feature>
<dbReference type="Pfam" id="PF08939">
    <property type="entry name" value="Bles03"/>
    <property type="match status" value="1"/>
</dbReference>
<keyword evidence="10" id="KW-1185">Reference proteome</keyword>
<dbReference type="Proteomes" id="UP000807504">
    <property type="component" value="Unassembled WGS sequence"/>
</dbReference>
<keyword evidence="5 6" id="KW-0472">Membrane</keyword>
<dbReference type="PANTHER" id="PTHR23503">
    <property type="entry name" value="SOLUTE CARRIER FAMILY 2"/>
    <property type="match status" value="1"/>
</dbReference>
<feature type="transmembrane region" description="Helical" evidence="6">
    <location>
        <begin position="242"/>
        <end position="264"/>
    </location>
</feature>
<dbReference type="AlphaFoldDB" id="A0A8T0DZ85"/>
<dbReference type="EMBL" id="JABXBU010002231">
    <property type="protein sequence ID" value="KAF8763493.1"/>
    <property type="molecule type" value="Genomic_DNA"/>
</dbReference>
<feature type="transmembrane region" description="Helical" evidence="6">
    <location>
        <begin position="309"/>
        <end position="333"/>
    </location>
</feature>
<dbReference type="PROSITE" id="PS00217">
    <property type="entry name" value="SUGAR_TRANSPORT_2"/>
    <property type="match status" value="1"/>
</dbReference>
<keyword evidence="7" id="KW-0732">Signal</keyword>
<keyword evidence="4 6" id="KW-1133">Transmembrane helix</keyword>
<evidence type="ECO:0000313" key="9">
    <source>
        <dbReference type="EMBL" id="KAF8763493.1"/>
    </source>
</evidence>
<evidence type="ECO:0000256" key="5">
    <source>
        <dbReference type="ARBA" id="ARBA00023136"/>
    </source>
</evidence>
<accession>A0A8T0DZ85</accession>
<feature type="transmembrane region" description="Helical" evidence="6">
    <location>
        <begin position="191"/>
        <end position="208"/>
    </location>
</feature>
<comment type="subcellular location">
    <subcellularLocation>
        <location evidence="1">Membrane</location>
        <topology evidence="1">Multi-pass membrane protein</topology>
    </subcellularLocation>
</comment>
<dbReference type="PANTHER" id="PTHR23503:SF8">
    <property type="entry name" value="FACILITATED GLUCOSE TRANSPORTER PROTEIN 1"/>
    <property type="match status" value="1"/>
</dbReference>
<evidence type="ECO:0000256" key="2">
    <source>
        <dbReference type="ARBA" id="ARBA00022448"/>
    </source>
</evidence>
<feature type="transmembrane region" description="Helical" evidence="6">
    <location>
        <begin position="270"/>
        <end position="297"/>
    </location>
</feature>
<evidence type="ECO:0000256" key="7">
    <source>
        <dbReference type="SAM" id="SignalP"/>
    </source>
</evidence>
<evidence type="ECO:0000256" key="1">
    <source>
        <dbReference type="ARBA" id="ARBA00004141"/>
    </source>
</evidence>
<gene>
    <name evidence="9" type="ORF">HNY73_021676</name>
</gene>
<dbReference type="InterPro" id="IPR023398">
    <property type="entry name" value="TIF_eIF4e-like"/>
</dbReference>
<feature type="signal peptide" evidence="7">
    <location>
        <begin position="1"/>
        <end position="21"/>
    </location>
</feature>
<keyword evidence="3 6" id="KW-0812">Transmembrane</keyword>
<feature type="domain" description="Major facilitator superfamily (MFS) profile" evidence="8">
    <location>
        <begin position="22"/>
        <end position="661"/>
    </location>
</feature>
<dbReference type="PROSITE" id="PS50850">
    <property type="entry name" value="MFS"/>
    <property type="match status" value="1"/>
</dbReference>
<dbReference type="GO" id="GO:0016020">
    <property type="term" value="C:membrane"/>
    <property type="evidence" value="ECO:0007669"/>
    <property type="project" value="UniProtKB-SubCell"/>
</dbReference>
<dbReference type="Pfam" id="PF00083">
    <property type="entry name" value="Sugar_tr"/>
    <property type="match status" value="1"/>
</dbReference>
<feature type="transmembrane region" description="Helical" evidence="6">
    <location>
        <begin position="214"/>
        <end position="235"/>
    </location>
</feature>
<dbReference type="Gene3D" id="1.20.1250.20">
    <property type="entry name" value="MFS general substrate transporter like domains"/>
    <property type="match status" value="2"/>
</dbReference>
<feature type="chain" id="PRO_5035851733" evidence="7">
    <location>
        <begin position="22"/>
        <end position="661"/>
    </location>
</feature>
<dbReference type="InterPro" id="IPR005829">
    <property type="entry name" value="Sugar_transporter_CS"/>
</dbReference>
<dbReference type="SUPFAM" id="SSF55418">
    <property type="entry name" value="eIF4e-like"/>
    <property type="match status" value="1"/>
</dbReference>
<dbReference type="InterPro" id="IPR015034">
    <property type="entry name" value="Bles03"/>
</dbReference>
<dbReference type="InterPro" id="IPR045263">
    <property type="entry name" value="GLUT"/>
</dbReference>
<feature type="transmembrane region" description="Helical" evidence="6">
    <location>
        <begin position="165"/>
        <end position="184"/>
    </location>
</feature>
<feature type="transmembrane region" description="Helical" evidence="6">
    <location>
        <begin position="67"/>
        <end position="94"/>
    </location>
</feature>
<dbReference type="SUPFAM" id="SSF103473">
    <property type="entry name" value="MFS general substrate transporter"/>
    <property type="match status" value="1"/>
</dbReference>
<dbReference type="PROSITE" id="PS00216">
    <property type="entry name" value="SUGAR_TRANSPORT_1"/>
    <property type="match status" value="1"/>
</dbReference>
<evidence type="ECO:0000259" key="8">
    <source>
        <dbReference type="PROSITE" id="PS50850"/>
    </source>
</evidence>
<proteinExistence type="predicted"/>
<dbReference type="Gene3D" id="3.30.760.10">
    <property type="entry name" value="RNA Cap, Translation Initiation Factor Eif4e"/>
    <property type="match status" value="1"/>
</dbReference>
<dbReference type="InterPro" id="IPR036259">
    <property type="entry name" value="MFS_trans_sf"/>
</dbReference>
<sequence length="661" mass="73824">MHTKRLLFLVNLGLTGHLVFAIAAAAFGSAFQHGYNTGVVNAPQKLVEKFINETYSERYNEVPSDSVVTLIFSLMVSIFCLGGMLGALGTAYLAENFGRKGGLLLNNAFVFVAAALMGFGKMARSYEMLIAGRFVIGLNSGLNAGLSPMYLTEISPVHLRGAVGTIYQLIITFTILVSQILGMPEILGTEGGWPVIFYSTSIFITAGLSNQSAIYATLGMGTVNVLMTVVSMVLVEKAGRKTLHLTGLAGMMVITALLTLSLALTPQATWLSYVSVCCIIGFIILFASGPGSIPWFLVAELFGQGARPLATSIAVSVNWLANFGVTLGFLPIVESIGEYTFLIFTAILAMCLFFTYKECLKKGRTVEKITAEFRKKIYELIYFWMEKLGSWFFVSIKTKMDDSQTQTFKDSWPLDERETEAIIDFLPVQSQFFRNDQDFDSVLKHDDVVDEIAEVSPKEISAMHETFSRNNDYPQQQVVNIEWNLNYLFNPAPLEIPSKEKCRRWIFAHPAGDINCLDDDKIGKWLLFLDNVHRCESTGKTLHDYAWQFVEELVTNGVLFDAKCSTAMKGVCEVYDKSQKGVICCYTPDYTDKQDVKRAADAIRRAVHYPYGMYYKTDKDTGAGRYAHSGQKHVSTYKHTADRKLYERDPLIKFKWNLVDV</sequence>
<dbReference type="InterPro" id="IPR003663">
    <property type="entry name" value="Sugar/inositol_transpt"/>
</dbReference>
<comment type="caution">
    <text evidence="9">The sequence shown here is derived from an EMBL/GenBank/DDBJ whole genome shotgun (WGS) entry which is preliminary data.</text>
</comment>
<organism evidence="9 10">
    <name type="scientific">Argiope bruennichi</name>
    <name type="common">Wasp spider</name>
    <name type="synonym">Aranea bruennichi</name>
    <dbReference type="NCBI Taxonomy" id="94029"/>
    <lineage>
        <taxon>Eukaryota</taxon>
        <taxon>Metazoa</taxon>
        <taxon>Ecdysozoa</taxon>
        <taxon>Arthropoda</taxon>
        <taxon>Chelicerata</taxon>
        <taxon>Arachnida</taxon>
        <taxon>Araneae</taxon>
        <taxon>Araneomorphae</taxon>
        <taxon>Entelegynae</taxon>
        <taxon>Araneoidea</taxon>
        <taxon>Araneidae</taxon>
        <taxon>Argiope</taxon>
    </lineage>
</organism>
<dbReference type="InterPro" id="IPR005828">
    <property type="entry name" value="MFS_sugar_transport-like"/>
</dbReference>
<evidence type="ECO:0000313" key="10">
    <source>
        <dbReference type="Proteomes" id="UP000807504"/>
    </source>
</evidence>
<dbReference type="PRINTS" id="PR00171">
    <property type="entry name" value="SUGRTRNSPORT"/>
</dbReference>
<evidence type="ECO:0000256" key="4">
    <source>
        <dbReference type="ARBA" id="ARBA00022989"/>
    </source>
</evidence>
<name>A0A8T0DZ85_ARGBR</name>
<dbReference type="InterPro" id="IPR020846">
    <property type="entry name" value="MFS_dom"/>
</dbReference>
<protein>
    <submittedName>
        <fullName evidence="9">Solute carrier family 2 like protein</fullName>
    </submittedName>
</protein>
<reference evidence="9" key="1">
    <citation type="journal article" date="2020" name="bioRxiv">
        <title>Chromosome-level reference genome of the European wasp spider Argiope bruennichi: a resource for studies on range expansion and evolutionary adaptation.</title>
        <authorList>
            <person name="Sheffer M.M."/>
            <person name="Hoppe A."/>
            <person name="Krehenwinkel H."/>
            <person name="Uhl G."/>
            <person name="Kuss A.W."/>
            <person name="Jensen L."/>
            <person name="Jensen C."/>
            <person name="Gillespie R.G."/>
            <person name="Hoff K.J."/>
            <person name="Prost S."/>
        </authorList>
    </citation>
    <scope>NUCLEOTIDE SEQUENCE</scope>
</reference>
<evidence type="ECO:0000256" key="3">
    <source>
        <dbReference type="ARBA" id="ARBA00022692"/>
    </source>
</evidence>
<evidence type="ECO:0000256" key="6">
    <source>
        <dbReference type="SAM" id="Phobius"/>
    </source>
</evidence>
<dbReference type="GO" id="GO:0015149">
    <property type="term" value="F:hexose transmembrane transporter activity"/>
    <property type="evidence" value="ECO:0007669"/>
    <property type="project" value="TreeGrafter"/>
</dbReference>
<feature type="transmembrane region" description="Helical" evidence="6">
    <location>
        <begin position="101"/>
        <end position="119"/>
    </location>
</feature>